<dbReference type="RefSeq" id="XP_024582104.1">
    <property type="nucleotide sequence ID" value="XM_024716513.1"/>
</dbReference>
<proteinExistence type="predicted"/>
<sequence>MALVSNISQHALVENFISVLMTISEHLSNQTNFPSQSINQKNATILILETLLNILPPGEYKISLEQT</sequence>
<dbReference type="EMBL" id="CCYD01001640">
    <property type="protein sequence ID" value="CEG45735.1"/>
    <property type="molecule type" value="Genomic_DNA"/>
</dbReference>
<evidence type="ECO:0000313" key="1">
    <source>
        <dbReference type="EMBL" id="CEG45735.1"/>
    </source>
</evidence>
<dbReference type="AlphaFoldDB" id="A0A0P1AW92"/>
<dbReference type="Proteomes" id="UP000054928">
    <property type="component" value="Unassembled WGS sequence"/>
</dbReference>
<protein>
    <submittedName>
        <fullName evidence="1">Uncharacterized protein</fullName>
    </submittedName>
</protein>
<organism evidence="1 2">
    <name type="scientific">Plasmopara halstedii</name>
    <name type="common">Downy mildew of sunflower</name>
    <dbReference type="NCBI Taxonomy" id="4781"/>
    <lineage>
        <taxon>Eukaryota</taxon>
        <taxon>Sar</taxon>
        <taxon>Stramenopiles</taxon>
        <taxon>Oomycota</taxon>
        <taxon>Peronosporomycetes</taxon>
        <taxon>Peronosporales</taxon>
        <taxon>Peronosporaceae</taxon>
        <taxon>Plasmopara</taxon>
    </lineage>
</organism>
<keyword evidence="2" id="KW-1185">Reference proteome</keyword>
<reference evidence="2" key="1">
    <citation type="submission" date="2014-09" db="EMBL/GenBank/DDBJ databases">
        <authorList>
            <person name="Sharma Rahul"/>
            <person name="Thines Marco"/>
        </authorList>
    </citation>
    <scope>NUCLEOTIDE SEQUENCE [LARGE SCALE GENOMIC DNA]</scope>
</reference>
<name>A0A0P1AW92_PLAHL</name>
<evidence type="ECO:0000313" key="2">
    <source>
        <dbReference type="Proteomes" id="UP000054928"/>
    </source>
</evidence>
<dbReference type="GeneID" id="36409878"/>
<accession>A0A0P1AW92</accession>